<dbReference type="Pfam" id="PF22564">
    <property type="entry name" value="HAAS"/>
    <property type="match status" value="1"/>
</dbReference>
<dbReference type="Proteomes" id="UP000886883">
    <property type="component" value="Unassembled WGS sequence"/>
</dbReference>
<feature type="compositionally biased region" description="Basic and acidic residues" evidence="1">
    <location>
        <begin position="60"/>
        <end position="87"/>
    </location>
</feature>
<feature type="compositionally biased region" description="Basic and acidic residues" evidence="1">
    <location>
        <begin position="95"/>
        <end position="105"/>
    </location>
</feature>
<keyword evidence="2" id="KW-0472">Membrane</keyword>
<feature type="region of interest" description="Disordered" evidence="1">
    <location>
        <begin position="60"/>
        <end position="110"/>
    </location>
</feature>
<comment type="caution">
    <text evidence="3">The sequence shown here is derived from an EMBL/GenBank/DDBJ whole genome shotgun (WGS) entry which is preliminary data.</text>
</comment>
<evidence type="ECO:0000256" key="1">
    <source>
        <dbReference type="SAM" id="MobiDB-lite"/>
    </source>
</evidence>
<keyword evidence="2" id="KW-0812">Transmembrane</keyword>
<accession>A0A9D2MTZ5</accession>
<gene>
    <name evidence="3" type="ORF">H9763_11810</name>
</gene>
<feature type="transmembrane region" description="Helical" evidence="2">
    <location>
        <begin position="115"/>
        <end position="136"/>
    </location>
</feature>
<sequence>MNRIDFMKRVELLLSDLPESERREAIQYYNDYLNDAGVENEEEVLEALGTPEELAQSIREGLREGDPERGGFSEEGYSREPKERENEVISQRGAARKEGGRDYGRRYRTGGKKRGMSGGTVALIVILCILASPVILPVALALGIVAVVLAAVFIPLILVFLLLGVIFIAVGAVAFFESLADLFLFPAGALMGIGASLITVGCGILLTMLLVFLLGKLFPNACRKAADFCGGLFRKKGGRG</sequence>
<evidence type="ECO:0000313" key="4">
    <source>
        <dbReference type="Proteomes" id="UP000886883"/>
    </source>
</evidence>
<dbReference type="EMBL" id="DWXE01000043">
    <property type="protein sequence ID" value="HJB92133.1"/>
    <property type="molecule type" value="Genomic_DNA"/>
</dbReference>
<proteinExistence type="predicted"/>
<name>A0A9D2MTZ5_9FIRM</name>
<reference evidence="3" key="2">
    <citation type="submission" date="2021-04" db="EMBL/GenBank/DDBJ databases">
        <authorList>
            <person name="Gilroy R."/>
        </authorList>
    </citation>
    <scope>NUCLEOTIDE SEQUENCE</scope>
    <source>
        <strain evidence="3">USAMLcec3-2134</strain>
    </source>
</reference>
<protein>
    <submittedName>
        <fullName evidence="3">DUF1700 domain-containing protein</fullName>
    </submittedName>
</protein>
<keyword evidence="2" id="KW-1133">Transmembrane helix</keyword>
<reference evidence="3" key="1">
    <citation type="journal article" date="2021" name="PeerJ">
        <title>Extensive microbial diversity within the chicken gut microbiome revealed by metagenomics and culture.</title>
        <authorList>
            <person name="Gilroy R."/>
            <person name="Ravi A."/>
            <person name="Getino M."/>
            <person name="Pursley I."/>
            <person name="Horton D.L."/>
            <person name="Alikhan N.F."/>
            <person name="Baker D."/>
            <person name="Gharbi K."/>
            <person name="Hall N."/>
            <person name="Watson M."/>
            <person name="Adriaenssens E.M."/>
            <person name="Foster-Nyarko E."/>
            <person name="Jarju S."/>
            <person name="Secka A."/>
            <person name="Antonio M."/>
            <person name="Oren A."/>
            <person name="Chaudhuri R.R."/>
            <person name="La Ragione R."/>
            <person name="Hildebrand F."/>
            <person name="Pallen M.J."/>
        </authorList>
    </citation>
    <scope>NUCLEOTIDE SEQUENCE</scope>
    <source>
        <strain evidence="3">USAMLcec3-2134</strain>
    </source>
</reference>
<dbReference type="AlphaFoldDB" id="A0A9D2MTZ5"/>
<feature type="transmembrane region" description="Helical" evidence="2">
    <location>
        <begin position="142"/>
        <end position="175"/>
    </location>
</feature>
<evidence type="ECO:0000256" key="2">
    <source>
        <dbReference type="SAM" id="Phobius"/>
    </source>
</evidence>
<evidence type="ECO:0000313" key="3">
    <source>
        <dbReference type="EMBL" id="HJB92133.1"/>
    </source>
</evidence>
<feature type="transmembrane region" description="Helical" evidence="2">
    <location>
        <begin position="182"/>
        <end position="215"/>
    </location>
</feature>
<organism evidence="3 4">
    <name type="scientific">Candidatus Eisenbergiella merdigallinarum</name>
    <dbReference type="NCBI Taxonomy" id="2838552"/>
    <lineage>
        <taxon>Bacteria</taxon>
        <taxon>Bacillati</taxon>
        <taxon>Bacillota</taxon>
        <taxon>Clostridia</taxon>
        <taxon>Lachnospirales</taxon>
        <taxon>Lachnospiraceae</taxon>
        <taxon>Eisenbergiella</taxon>
    </lineage>
</organism>